<dbReference type="KEGG" id="gtr:GLOTRDRAFT_56161"/>
<dbReference type="CDD" id="cd14868">
    <property type="entry name" value="uS7_Mitochondria_Fungi"/>
    <property type="match status" value="1"/>
</dbReference>
<dbReference type="InterPro" id="IPR047988">
    <property type="entry name" value="Ribosomal_uS7m_fungi"/>
</dbReference>
<dbReference type="OrthoDB" id="9972728at2759"/>
<dbReference type="Proteomes" id="UP000030669">
    <property type="component" value="Unassembled WGS sequence"/>
</dbReference>
<dbReference type="Gene3D" id="1.10.455.10">
    <property type="entry name" value="Ribosomal protein S7 domain"/>
    <property type="match status" value="1"/>
</dbReference>
<evidence type="ECO:0000259" key="4">
    <source>
        <dbReference type="Pfam" id="PF00177"/>
    </source>
</evidence>
<protein>
    <submittedName>
        <fullName evidence="5">Ribosomal protein S7</fullName>
    </submittedName>
</protein>
<evidence type="ECO:0000256" key="3">
    <source>
        <dbReference type="ARBA" id="ARBA00023274"/>
    </source>
</evidence>
<keyword evidence="6" id="KW-1185">Reference proteome</keyword>
<dbReference type="InterPro" id="IPR000235">
    <property type="entry name" value="Ribosomal_uS7"/>
</dbReference>
<dbReference type="eggNOG" id="KOG3291">
    <property type="taxonomic scope" value="Eukaryota"/>
</dbReference>
<proteinExistence type="inferred from homology"/>
<dbReference type="GO" id="GO:1990904">
    <property type="term" value="C:ribonucleoprotein complex"/>
    <property type="evidence" value="ECO:0007669"/>
    <property type="project" value="UniProtKB-KW"/>
</dbReference>
<dbReference type="Pfam" id="PF00177">
    <property type="entry name" value="Ribosomal_S7"/>
    <property type="match status" value="1"/>
</dbReference>
<evidence type="ECO:0000313" key="5">
    <source>
        <dbReference type="EMBL" id="EPQ57738.1"/>
    </source>
</evidence>
<dbReference type="GO" id="GO:0005840">
    <property type="term" value="C:ribosome"/>
    <property type="evidence" value="ECO:0007669"/>
    <property type="project" value="UniProtKB-KW"/>
</dbReference>
<sequence length="222" mass="24184">MLARLRSSASVLAQRHTRTMATLPPLPDSTPSDDAALKKAASTINDLLGSSDGLLPMSAPAPPVPLLARASSSTLPAFVNIPPAQDPLLHYLTSTIMKHGRRQKASRITARTLLYLHTFTRAEPLPLLRQAILAACPAVRTLNHKTGAKVIFKPVPLTEKQRVHYGVEWILKASNSKPGRNLEERLARECIGVLNGESDALKWRDDMHKFATVNRGNAGARV</sequence>
<dbReference type="EMBL" id="KB469298">
    <property type="protein sequence ID" value="EPQ57738.1"/>
    <property type="molecule type" value="Genomic_DNA"/>
</dbReference>
<name>S7QEL2_GLOTA</name>
<evidence type="ECO:0000313" key="6">
    <source>
        <dbReference type="Proteomes" id="UP000030669"/>
    </source>
</evidence>
<dbReference type="SUPFAM" id="SSF47973">
    <property type="entry name" value="Ribosomal protein S7"/>
    <property type="match status" value="1"/>
</dbReference>
<accession>S7QEL2</accession>
<keyword evidence="3" id="KW-0687">Ribonucleoprotein</keyword>
<keyword evidence="2 5" id="KW-0689">Ribosomal protein</keyword>
<dbReference type="PANTHER" id="PTHR11205">
    <property type="entry name" value="RIBOSOMAL PROTEIN S7"/>
    <property type="match status" value="1"/>
</dbReference>
<dbReference type="GeneID" id="19307091"/>
<feature type="domain" description="Small ribosomal subunit protein uS7" evidence="4">
    <location>
        <begin position="81"/>
        <end position="215"/>
    </location>
</feature>
<dbReference type="InterPro" id="IPR036823">
    <property type="entry name" value="Ribosomal_uS7_dom_sf"/>
</dbReference>
<comment type="similarity">
    <text evidence="1">Belongs to the universal ribosomal protein uS7 family.</text>
</comment>
<evidence type="ECO:0000256" key="2">
    <source>
        <dbReference type="ARBA" id="ARBA00022980"/>
    </source>
</evidence>
<evidence type="ECO:0000256" key="1">
    <source>
        <dbReference type="ARBA" id="ARBA00007151"/>
    </source>
</evidence>
<gene>
    <name evidence="5" type="ORF">GLOTRDRAFT_56161</name>
</gene>
<dbReference type="RefSeq" id="XP_007862982.1">
    <property type="nucleotide sequence ID" value="XM_007864791.1"/>
</dbReference>
<organism evidence="5 6">
    <name type="scientific">Gloeophyllum trabeum (strain ATCC 11539 / FP-39264 / Madison 617)</name>
    <name type="common">Brown rot fungus</name>
    <dbReference type="NCBI Taxonomy" id="670483"/>
    <lineage>
        <taxon>Eukaryota</taxon>
        <taxon>Fungi</taxon>
        <taxon>Dikarya</taxon>
        <taxon>Basidiomycota</taxon>
        <taxon>Agaricomycotina</taxon>
        <taxon>Agaricomycetes</taxon>
        <taxon>Gloeophyllales</taxon>
        <taxon>Gloeophyllaceae</taxon>
        <taxon>Gloeophyllum</taxon>
    </lineage>
</organism>
<dbReference type="STRING" id="670483.S7QEL2"/>
<reference evidence="5 6" key="1">
    <citation type="journal article" date="2012" name="Science">
        <title>The Paleozoic origin of enzymatic lignin decomposition reconstructed from 31 fungal genomes.</title>
        <authorList>
            <person name="Floudas D."/>
            <person name="Binder M."/>
            <person name="Riley R."/>
            <person name="Barry K."/>
            <person name="Blanchette R.A."/>
            <person name="Henrissat B."/>
            <person name="Martinez A.T."/>
            <person name="Otillar R."/>
            <person name="Spatafora J.W."/>
            <person name="Yadav J.S."/>
            <person name="Aerts A."/>
            <person name="Benoit I."/>
            <person name="Boyd A."/>
            <person name="Carlson A."/>
            <person name="Copeland A."/>
            <person name="Coutinho P.M."/>
            <person name="de Vries R.P."/>
            <person name="Ferreira P."/>
            <person name="Findley K."/>
            <person name="Foster B."/>
            <person name="Gaskell J."/>
            <person name="Glotzer D."/>
            <person name="Gorecki P."/>
            <person name="Heitman J."/>
            <person name="Hesse C."/>
            <person name="Hori C."/>
            <person name="Igarashi K."/>
            <person name="Jurgens J.A."/>
            <person name="Kallen N."/>
            <person name="Kersten P."/>
            <person name="Kohler A."/>
            <person name="Kuees U."/>
            <person name="Kumar T.K.A."/>
            <person name="Kuo A."/>
            <person name="LaButti K."/>
            <person name="Larrondo L.F."/>
            <person name="Lindquist E."/>
            <person name="Ling A."/>
            <person name="Lombard V."/>
            <person name="Lucas S."/>
            <person name="Lundell T."/>
            <person name="Martin R."/>
            <person name="McLaughlin D.J."/>
            <person name="Morgenstern I."/>
            <person name="Morin E."/>
            <person name="Murat C."/>
            <person name="Nagy L.G."/>
            <person name="Nolan M."/>
            <person name="Ohm R.A."/>
            <person name="Patyshakuliyeva A."/>
            <person name="Rokas A."/>
            <person name="Ruiz-Duenas F.J."/>
            <person name="Sabat G."/>
            <person name="Salamov A."/>
            <person name="Samejima M."/>
            <person name="Schmutz J."/>
            <person name="Slot J.C."/>
            <person name="St John F."/>
            <person name="Stenlid J."/>
            <person name="Sun H."/>
            <person name="Sun S."/>
            <person name="Syed K."/>
            <person name="Tsang A."/>
            <person name="Wiebenga A."/>
            <person name="Young D."/>
            <person name="Pisabarro A."/>
            <person name="Eastwood D.C."/>
            <person name="Martin F."/>
            <person name="Cullen D."/>
            <person name="Grigoriev I.V."/>
            <person name="Hibbett D.S."/>
        </authorList>
    </citation>
    <scope>NUCLEOTIDE SEQUENCE [LARGE SCALE GENOMIC DNA]</scope>
    <source>
        <strain evidence="5 6">ATCC 11539</strain>
    </source>
</reference>
<dbReference type="AlphaFoldDB" id="S7QEL2"/>
<dbReference type="InterPro" id="IPR023798">
    <property type="entry name" value="Ribosomal_uS7_dom"/>
</dbReference>
<dbReference type="GO" id="GO:0006412">
    <property type="term" value="P:translation"/>
    <property type="evidence" value="ECO:0007669"/>
    <property type="project" value="InterPro"/>
</dbReference>
<dbReference type="HOGENOM" id="CLU_072226_2_1_1"/>
<dbReference type="OMA" id="EVHKYAM"/>